<comment type="caution">
    <text evidence="1">The sequence shown here is derived from an EMBL/GenBank/DDBJ whole genome shotgun (WGS) entry which is preliminary data.</text>
</comment>
<proteinExistence type="predicted"/>
<dbReference type="RefSeq" id="WP_289319652.1">
    <property type="nucleotide sequence ID" value="NZ_JAUCEY010000008.1"/>
</dbReference>
<reference evidence="1" key="1">
    <citation type="submission" date="2023-06" db="EMBL/GenBank/DDBJ databases">
        <title>Comparative genomics of Bacillaceae isolates and their secondary metabolite potential.</title>
        <authorList>
            <person name="Song L."/>
            <person name="Nielsen L.J."/>
            <person name="Mohite O."/>
            <person name="Xu X."/>
            <person name="Weber T."/>
            <person name="Kovacs A.T."/>
        </authorList>
    </citation>
    <scope>NUCLEOTIDE SEQUENCE</scope>
    <source>
        <strain evidence="1">D8_B_37</strain>
    </source>
</reference>
<evidence type="ECO:0000313" key="2">
    <source>
        <dbReference type="Proteomes" id="UP001234602"/>
    </source>
</evidence>
<dbReference type="EMBL" id="JAUCEY010000008">
    <property type="protein sequence ID" value="MDM5452035.1"/>
    <property type="molecule type" value="Genomic_DNA"/>
</dbReference>
<accession>A0AAW7I7M2</accession>
<sequence length="48" mass="5363">MKKVTLFLLALTVRGVLLRRFLKADQAAPEEVCDENVPYACGKGVDQR</sequence>
<protein>
    <submittedName>
        <fullName evidence="1">Uncharacterized protein</fullName>
    </submittedName>
</protein>
<dbReference type="AlphaFoldDB" id="A0AAW7I7M2"/>
<evidence type="ECO:0000313" key="1">
    <source>
        <dbReference type="EMBL" id="MDM5452035.1"/>
    </source>
</evidence>
<gene>
    <name evidence="1" type="ORF">QUF89_07460</name>
</gene>
<name>A0AAW7I7M2_9BACI</name>
<dbReference type="Proteomes" id="UP001234602">
    <property type="component" value="Unassembled WGS sequence"/>
</dbReference>
<organism evidence="1 2">
    <name type="scientific">Peribacillus simplex</name>
    <dbReference type="NCBI Taxonomy" id="1478"/>
    <lineage>
        <taxon>Bacteria</taxon>
        <taxon>Bacillati</taxon>
        <taxon>Bacillota</taxon>
        <taxon>Bacilli</taxon>
        <taxon>Bacillales</taxon>
        <taxon>Bacillaceae</taxon>
        <taxon>Peribacillus</taxon>
    </lineage>
</organism>